<dbReference type="Pfam" id="PF13359">
    <property type="entry name" value="DDE_Tnp_4"/>
    <property type="match status" value="1"/>
</dbReference>
<organism evidence="5 6">
    <name type="scientific">Phytophthora megakarya</name>
    <dbReference type="NCBI Taxonomy" id="4795"/>
    <lineage>
        <taxon>Eukaryota</taxon>
        <taxon>Sar</taxon>
        <taxon>Stramenopiles</taxon>
        <taxon>Oomycota</taxon>
        <taxon>Peronosporomycetes</taxon>
        <taxon>Peronosporales</taxon>
        <taxon>Peronosporaceae</taxon>
        <taxon>Phytophthora</taxon>
    </lineage>
</organism>
<dbReference type="InterPro" id="IPR027806">
    <property type="entry name" value="HARBI1_dom"/>
</dbReference>
<feature type="domain" description="DDE Tnp4" evidence="4">
    <location>
        <begin position="53"/>
        <end position="123"/>
    </location>
</feature>
<dbReference type="AlphaFoldDB" id="A0A225WFR7"/>
<keyword evidence="2" id="KW-0479">Metal-binding</keyword>
<proteinExistence type="predicted"/>
<dbReference type="STRING" id="4795.A0A225WFR7"/>
<accession>A0A225WFR7</accession>
<keyword evidence="3" id="KW-0732">Signal</keyword>
<reference evidence="6" key="1">
    <citation type="submission" date="2017-03" db="EMBL/GenBank/DDBJ databases">
        <title>Phytopthora megakarya and P. palmivora, two closely related causual agents of cacao black pod achieved similar genome size and gene model numbers by different mechanisms.</title>
        <authorList>
            <person name="Ali S."/>
            <person name="Shao J."/>
            <person name="Larry D.J."/>
            <person name="Kronmiller B."/>
            <person name="Shen D."/>
            <person name="Strem M.D."/>
            <person name="Melnick R.L."/>
            <person name="Guiltinan M.J."/>
            <person name="Tyler B.M."/>
            <person name="Meinhardt L.W."/>
            <person name="Bailey B.A."/>
        </authorList>
    </citation>
    <scope>NUCLEOTIDE SEQUENCE [LARGE SCALE GENOMIC DNA]</scope>
    <source>
        <strain evidence="6">zdho120</strain>
    </source>
</reference>
<dbReference type="EMBL" id="NBNE01000929">
    <property type="protein sequence ID" value="OWZ16465.1"/>
    <property type="molecule type" value="Genomic_DNA"/>
</dbReference>
<comment type="caution">
    <text evidence="5">The sequence shown here is derived from an EMBL/GenBank/DDBJ whole genome shotgun (WGS) entry which is preliminary data.</text>
</comment>
<evidence type="ECO:0000256" key="2">
    <source>
        <dbReference type="ARBA" id="ARBA00022723"/>
    </source>
</evidence>
<feature type="signal peptide" evidence="3">
    <location>
        <begin position="1"/>
        <end position="16"/>
    </location>
</feature>
<protein>
    <recommendedName>
        <fullName evidence="4">DDE Tnp4 domain-containing protein</fullName>
    </recommendedName>
</protein>
<comment type="cofactor">
    <cofactor evidence="1">
        <name>a divalent metal cation</name>
        <dbReference type="ChEBI" id="CHEBI:60240"/>
    </cofactor>
</comment>
<dbReference type="OrthoDB" id="105169at2759"/>
<sequence>MLHRILVAVKGCVLLANVLTPERLEDYARAFWELSVLRQLRLIAHCCRCADDRRSDTYILLESNHLEFLRAQPVFVNHHYVVFGDSAYPNTNVMVAMFRGRNLPEWAQEFNKTMTSVRASVEWDTCKYASICLKIELMPVEAIRHVGVFLTNCLTCYWGENQISLYFGCVPPSLEVYLEGVQVTD</sequence>
<evidence type="ECO:0000256" key="3">
    <source>
        <dbReference type="SAM" id="SignalP"/>
    </source>
</evidence>
<dbReference type="GO" id="GO:0046872">
    <property type="term" value="F:metal ion binding"/>
    <property type="evidence" value="ECO:0007669"/>
    <property type="project" value="UniProtKB-KW"/>
</dbReference>
<evidence type="ECO:0000259" key="4">
    <source>
        <dbReference type="Pfam" id="PF13359"/>
    </source>
</evidence>
<evidence type="ECO:0000313" key="6">
    <source>
        <dbReference type="Proteomes" id="UP000198211"/>
    </source>
</evidence>
<name>A0A225WFR7_9STRA</name>
<keyword evidence="6" id="KW-1185">Reference proteome</keyword>
<feature type="chain" id="PRO_5013076039" description="DDE Tnp4 domain-containing protein" evidence="3">
    <location>
        <begin position="17"/>
        <end position="185"/>
    </location>
</feature>
<gene>
    <name evidence="5" type="ORF">PHMEG_0009735</name>
</gene>
<evidence type="ECO:0000313" key="5">
    <source>
        <dbReference type="EMBL" id="OWZ16465.1"/>
    </source>
</evidence>
<evidence type="ECO:0000256" key="1">
    <source>
        <dbReference type="ARBA" id="ARBA00001968"/>
    </source>
</evidence>
<dbReference type="Proteomes" id="UP000198211">
    <property type="component" value="Unassembled WGS sequence"/>
</dbReference>